<feature type="compositionally biased region" description="Low complexity" evidence="9">
    <location>
        <begin position="27"/>
        <end position="41"/>
    </location>
</feature>
<keyword evidence="6" id="KW-0804">Transcription</keyword>
<evidence type="ECO:0000256" key="1">
    <source>
        <dbReference type="ARBA" id="ARBA00004123"/>
    </source>
</evidence>
<evidence type="ECO:0000259" key="10">
    <source>
        <dbReference type="PROSITE" id="PS50014"/>
    </source>
</evidence>
<dbReference type="EMBL" id="KN833687">
    <property type="protein sequence ID" value="KIK30201.1"/>
    <property type="molecule type" value="Genomic_DNA"/>
</dbReference>
<evidence type="ECO:0000256" key="9">
    <source>
        <dbReference type="SAM" id="MobiDB-lite"/>
    </source>
</evidence>
<dbReference type="SMART" id="SM00297">
    <property type="entry name" value="BROMO"/>
    <property type="match status" value="2"/>
</dbReference>
<proteinExistence type="predicted"/>
<evidence type="ECO:0000256" key="3">
    <source>
        <dbReference type="ARBA" id="ARBA00022853"/>
    </source>
</evidence>
<keyword evidence="2" id="KW-0677">Repeat</keyword>
<dbReference type="PANTHER" id="PTHR16062:SF19">
    <property type="entry name" value="PROTEIN POLYBROMO-1"/>
    <property type="match status" value="1"/>
</dbReference>
<keyword evidence="3" id="KW-0156">Chromatin regulator</keyword>
<name>A0A0C9ZLA9_9AGAM</name>
<dbReference type="OrthoDB" id="6017at2759"/>
<keyword evidence="4" id="KW-0805">Transcription regulation</keyword>
<dbReference type="AlphaFoldDB" id="A0A0C9ZLA9"/>
<dbReference type="STRING" id="765257.A0A0C9ZLA9"/>
<feature type="compositionally biased region" description="Polar residues" evidence="9">
    <location>
        <begin position="505"/>
        <end position="514"/>
    </location>
</feature>
<dbReference type="GO" id="GO:0006368">
    <property type="term" value="P:transcription elongation by RNA polymerase II"/>
    <property type="evidence" value="ECO:0007669"/>
    <property type="project" value="TreeGrafter"/>
</dbReference>
<feature type="region of interest" description="Disordered" evidence="9">
    <location>
        <begin position="168"/>
        <end position="199"/>
    </location>
</feature>
<dbReference type="Proteomes" id="UP000054018">
    <property type="component" value="Unassembled WGS sequence"/>
</dbReference>
<reference evidence="12" key="2">
    <citation type="submission" date="2015-01" db="EMBL/GenBank/DDBJ databases">
        <title>Evolutionary Origins and Diversification of the Mycorrhizal Mutualists.</title>
        <authorList>
            <consortium name="DOE Joint Genome Institute"/>
            <consortium name="Mycorrhizal Genomics Consortium"/>
            <person name="Kohler A."/>
            <person name="Kuo A."/>
            <person name="Nagy L.G."/>
            <person name="Floudas D."/>
            <person name="Copeland A."/>
            <person name="Barry K.W."/>
            <person name="Cichocki N."/>
            <person name="Veneault-Fourrey C."/>
            <person name="LaButti K."/>
            <person name="Lindquist E.A."/>
            <person name="Lipzen A."/>
            <person name="Lundell T."/>
            <person name="Morin E."/>
            <person name="Murat C."/>
            <person name="Riley R."/>
            <person name="Ohm R."/>
            <person name="Sun H."/>
            <person name="Tunlid A."/>
            <person name="Henrissat B."/>
            <person name="Grigoriev I.V."/>
            <person name="Hibbett D.S."/>
            <person name="Martin F."/>
        </authorList>
    </citation>
    <scope>NUCLEOTIDE SEQUENCE [LARGE SCALE GENOMIC DNA]</scope>
    <source>
        <strain evidence="12">441</strain>
    </source>
</reference>
<evidence type="ECO:0000256" key="7">
    <source>
        <dbReference type="ARBA" id="ARBA00023242"/>
    </source>
</evidence>
<dbReference type="InterPro" id="IPR036427">
    <property type="entry name" value="Bromodomain-like_sf"/>
</dbReference>
<protein>
    <recommendedName>
        <fullName evidence="10">Bromo domain-containing protein</fullName>
    </recommendedName>
</protein>
<evidence type="ECO:0000256" key="5">
    <source>
        <dbReference type="ARBA" id="ARBA00023117"/>
    </source>
</evidence>
<feature type="region of interest" description="Disordered" evidence="9">
    <location>
        <begin position="346"/>
        <end position="414"/>
    </location>
</feature>
<dbReference type="GO" id="GO:0003682">
    <property type="term" value="F:chromatin binding"/>
    <property type="evidence" value="ECO:0007669"/>
    <property type="project" value="TreeGrafter"/>
</dbReference>
<feature type="compositionally biased region" description="Low complexity" evidence="9">
    <location>
        <begin position="488"/>
        <end position="504"/>
    </location>
</feature>
<dbReference type="PRINTS" id="PR00503">
    <property type="entry name" value="BROMODOMAIN"/>
</dbReference>
<evidence type="ECO:0000313" key="11">
    <source>
        <dbReference type="EMBL" id="KIK30201.1"/>
    </source>
</evidence>
<organism evidence="11 12">
    <name type="scientific">Pisolithus microcarpus 441</name>
    <dbReference type="NCBI Taxonomy" id="765257"/>
    <lineage>
        <taxon>Eukaryota</taxon>
        <taxon>Fungi</taxon>
        <taxon>Dikarya</taxon>
        <taxon>Basidiomycota</taxon>
        <taxon>Agaricomycotina</taxon>
        <taxon>Agaricomycetes</taxon>
        <taxon>Agaricomycetidae</taxon>
        <taxon>Boletales</taxon>
        <taxon>Sclerodermatineae</taxon>
        <taxon>Pisolithaceae</taxon>
        <taxon>Pisolithus</taxon>
    </lineage>
</organism>
<evidence type="ECO:0000256" key="6">
    <source>
        <dbReference type="ARBA" id="ARBA00023163"/>
    </source>
</evidence>
<sequence>MKRELESLTGDLEVDAPRTKRRKELVTTTRPTATTTETANAGNDGVKPDMSNSGIGQEGLKEQATRLWQVVRDAVNKEGNICSPPFMRLPLKRQYPDYFVVIAQPICLDDIKRKIDDGRYPSLDHVRQDFELCFTNAKRYNMKDSPIWLDAKFLLKLANKEYSKITGKKVKKTGDSDDNGEEKGEGDGDDDKKKNKPPNMYRLLKARLQKLVEKTDEETHRVLSDVFMEMPSKKDYPTYYKEIKRPICIETIFKRLKRKEYSTSEEFANDVELVFSNALTFNQEHSQIWEDAVTLRASGTLSCCDYFRQLMSDLPPPYSLARYTKATGKIRLKVPGAATTATTAIAASTSSPQVTGASKSSQDQPATPTPLTLRLPAASSVTTTKNPARASEPSPQASTFAAPEVPVPAPTPISAPSPAIAQAPPPVPVSATTVTPSPSIQTPSVAAPPKIAAPAPKVAAQPLTYATSTQYTHYPNAAYRQSTQAIATPQSSTVTSTPSTQQHTAHSVSRSPAPSLSGHRPLANVLIVTKPRGRPFWLDYRDGVKTWALRLGQGEQSLSVTDVKFLHDEGGNSSEEETRDDAEGAEEAEQVAPKKRGRGRPGKGSKAKAATSGKKDVHTLKKAQAAITPPRENIQVILNGTPASAKSDQGVWEIELQIGTNVLELGEKGGHTWKVHMERPSVV</sequence>
<dbReference type="CDD" id="cd04369">
    <property type="entry name" value="Bromodomain"/>
    <property type="match status" value="2"/>
</dbReference>
<feature type="domain" description="Bromo" evidence="10">
    <location>
        <begin position="78"/>
        <end position="148"/>
    </location>
</feature>
<feature type="region of interest" description="Disordered" evidence="9">
    <location>
        <begin position="567"/>
        <end position="620"/>
    </location>
</feature>
<keyword evidence="12" id="KW-1185">Reference proteome</keyword>
<dbReference type="InterPro" id="IPR018359">
    <property type="entry name" value="Bromodomain_CS"/>
</dbReference>
<feature type="compositionally biased region" description="Acidic residues" evidence="9">
    <location>
        <begin position="574"/>
        <end position="589"/>
    </location>
</feature>
<feature type="compositionally biased region" description="Basic residues" evidence="9">
    <location>
        <begin position="593"/>
        <end position="606"/>
    </location>
</feature>
<dbReference type="SUPFAM" id="SSF47370">
    <property type="entry name" value="Bromodomain"/>
    <property type="match status" value="2"/>
</dbReference>
<evidence type="ECO:0000313" key="12">
    <source>
        <dbReference type="Proteomes" id="UP000054018"/>
    </source>
</evidence>
<accession>A0A0C9ZLA9</accession>
<dbReference type="InterPro" id="IPR037382">
    <property type="entry name" value="Rsc/polybromo"/>
</dbReference>
<gene>
    <name evidence="11" type="ORF">PISMIDRAFT_87872</name>
</gene>
<dbReference type="GO" id="GO:0006338">
    <property type="term" value="P:chromatin remodeling"/>
    <property type="evidence" value="ECO:0007669"/>
    <property type="project" value="InterPro"/>
</dbReference>
<dbReference type="GO" id="GO:0016586">
    <property type="term" value="C:RSC-type complex"/>
    <property type="evidence" value="ECO:0007669"/>
    <property type="project" value="InterPro"/>
</dbReference>
<dbReference type="PANTHER" id="PTHR16062">
    <property type="entry name" value="SWI/SNF-RELATED"/>
    <property type="match status" value="1"/>
</dbReference>
<keyword evidence="7" id="KW-0539">Nucleus</keyword>
<feature type="compositionally biased region" description="Pro residues" evidence="9">
    <location>
        <begin position="405"/>
        <end position="414"/>
    </location>
</feature>
<feature type="compositionally biased region" description="Basic and acidic residues" evidence="9">
    <location>
        <begin position="181"/>
        <end position="193"/>
    </location>
</feature>
<dbReference type="HOGENOM" id="CLU_022941_0_0_1"/>
<evidence type="ECO:0000256" key="8">
    <source>
        <dbReference type="PROSITE-ProRule" id="PRU00035"/>
    </source>
</evidence>
<comment type="subcellular location">
    <subcellularLocation>
        <location evidence="1">Nucleus</location>
    </subcellularLocation>
</comment>
<dbReference type="PROSITE" id="PS00633">
    <property type="entry name" value="BROMODOMAIN_1"/>
    <property type="match status" value="1"/>
</dbReference>
<dbReference type="Pfam" id="PF00439">
    <property type="entry name" value="Bromodomain"/>
    <property type="match status" value="2"/>
</dbReference>
<feature type="compositionally biased region" description="Polar residues" evidence="9">
    <location>
        <begin position="352"/>
        <end position="364"/>
    </location>
</feature>
<feature type="region of interest" description="Disordered" evidence="9">
    <location>
        <begin position="486"/>
        <end position="519"/>
    </location>
</feature>
<keyword evidence="5 8" id="KW-0103">Bromodomain</keyword>
<reference evidence="11 12" key="1">
    <citation type="submission" date="2014-04" db="EMBL/GenBank/DDBJ databases">
        <authorList>
            <consortium name="DOE Joint Genome Institute"/>
            <person name="Kuo A."/>
            <person name="Kohler A."/>
            <person name="Costa M.D."/>
            <person name="Nagy L.G."/>
            <person name="Floudas D."/>
            <person name="Copeland A."/>
            <person name="Barry K.W."/>
            <person name="Cichocki N."/>
            <person name="Veneault-Fourrey C."/>
            <person name="LaButti K."/>
            <person name="Lindquist E.A."/>
            <person name="Lipzen A."/>
            <person name="Lundell T."/>
            <person name="Morin E."/>
            <person name="Murat C."/>
            <person name="Sun H."/>
            <person name="Tunlid A."/>
            <person name="Henrissat B."/>
            <person name="Grigoriev I.V."/>
            <person name="Hibbett D.S."/>
            <person name="Martin F."/>
            <person name="Nordberg H.P."/>
            <person name="Cantor M.N."/>
            <person name="Hua S.X."/>
        </authorList>
    </citation>
    <scope>NUCLEOTIDE SEQUENCE [LARGE SCALE GENOMIC DNA]</scope>
    <source>
        <strain evidence="11 12">441</strain>
    </source>
</reference>
<feature type="domain" description="Bromo" evidence="10">
    <location>
        <begin position="219"/>
        <end position="289"/>
    </location>
</feature>
<feature type="region of interest" description="Disordered" evidence="9">
    <location>
        <begin position="1"/>
        <end position="56"/>
    </location>
</feature>
<evidence type="ECO:0000256" key="2">
    <source>
        <dbReference type="ARBA" id="ARBA00022737"/>
    </source>
</evidence>
<dbReference type="PROSITE" id="PS50014">
    <property type="entry name" value="BROMODOMAIN_2"/>
    <property type="match status" value="2"/>
</dbReference>
<dbReference type="InterPro" id="IPR001487">
    <property type="entry name" value="Bromodomain"/>
</dbReference>
<evidence type="ECO:0000256" key="4">
    <source>
        <dbReference type="ARBA" id="ARBA00023015"/>
    </source>
</evidence>
<feature type="compositionally biased region" description="Low complexity" evidence="9">
    <location>
        <begin position="365"/>
        <end position="378"/>
    </location>
</feature>
<dbReference type="Gene3D" id="1.20.920.10">
    <property type="entry name" value="Bromodomain-like"/>
    <property type="match status" value="2"/>
</dbReference>